<dbReference type="STRING" id="583355.Caka_2182"/>
<dbReference type="PROSITE" id="PS51257">
    <property type="entry name" value="PROKAR_LIPOPROTEIN"/>
    <property type="match status" value="1"/>
</dbReference>
<dbReference type="InterPro" id="IPR006127">
    <property type="entry name" value="ZnuA-like"/>
</dbReference>
<evidence type="ECO:0000256" key="4">
    <source>
        <dbReference type="SAM" id="SignalP"/>
    </source>
</evidence>
<dbReference type="Gene3D" id="3.40.50.1980">
    <property type="entry name" value="Nitrogenase molybdenum iron protein domain"/>
    <property type="match status" value="2"/>
</dbReference>
<reference evidence="5 6" key="1">
    <citation type="journal article" date="2010" name="Stand. Genomic Sci.">
        <title>Complete genome sequence of Coraliomargarita akajimensis type strain (04OKA010-24).</title>
        <authorList>
            <person name="Mavromatis K."/>
            <person name="Abt B."/>
            <person name="Brambilla E."/>
            <person name="Lapidus A."/>
            <person name="Copeland A."/>
            <person name="Deshpande S."/>
            <person name="Nolan M."/>
            <person name="Lucas S."/>
            <person name="Tice H."/>
            <person name="Cheng J.F."/>
            <person name="Han C."/>
            <person name="Detter J.C."/>
            <person name="Woyke T."/>
            <person name="Goodwin L."/>
            <person name="Pitluck S."/>
            <person name="Held B."/>
            <person name="Brettin T."/>
            <person name="Tapia R."/>
            <person name="Ivanova N."/>
            <person name="Mikhailova N."/>
            <person name="Pati A."/>
            <person name="Liolios K."/>
            <person name="Chen A."/>
            <person name="Palaniappan K."/>
            <person name="Land M."/>
            <person name="Hauser L."/>
            <person name="Chang Y.J."/>
            <person name="Jeffries C.D."/>
            <person name="Rohde M."/>
            <person name="Goker M."/>
            <person name="Bristow J."/>
            <person name="Eisen J.A."/>
            <person name="Markowitz V."/>
            <person name="Hugenholtz P."/>
            <person name="Klenk H.P."/>
            <person name="Kyrpides N.C."/>
        </authorList>
    </citation>
    <scope>NUCLEOTIDE SEQUENCE [LARGE SCALE GENOMIC DNA]</scope>
    <source>
        <strain evidence="6">DSM 45221 / IAM 15411 / JCM 23193 / KCTC 12865</strain>
    </source>
</reference>
<dbReference type="InterPro" id="IPR050492">
    <property type="entry name" value="Bact_metal-bind_prot9"/>
</dbReference>
<keyword evidence="3 4" id="KW-0732">Signal</keyword>
<dbReference type="EMBL" id="CP001998">
    <property type="protein sequence ID" value="ADE55200.1"/>
    <property type="molecule type" value="Genomic_DNA"/>
</dbReference>
<evidence type="ECO:0000313" key="5">
    <source>
        <dbReference type="EMBL" id="ADE55200.1"/>
    </source>
</evidence>
<dbReference type="PANTHER" id="PTHR42953">
    <property type="entry name" value="HIGH-AFFINITY ZINC UPTAKE SYSTEM PROTEIN ZNUA-RELATED"/>
    <property type="match status" value="1"/>
</dbReference>
<keyword evidence="2" id="KW-0813">Transport</keyword>
<dbReference type="HOGENOM" id="CLU_016838_1_0_0"/>
<feature type="chain" id="PRO_5003070846" evidence="4">
    <location>
        <begin position="19"/>
        <end position="304"/>
    </location>
</feature>
<evidence type="ECO:0000256" key="2">
    <source>
        <dbReference type="ARBA" id="ARBA00022448"/>
    </source>
</evidence>
<feature type="signal peptide" evidence="4">
    <location>
        <begin position="1"/>
        <end position="18"/>
    </location>
</feature>
<keyword evidence="6" id="KW-1185">Reference proteome</keyword>
<evidence type="ECO:0000313" key="6">
    <source>
        <dbReference type="Proteomes" id="UP000000925"/>
    </source>
</evidence>
<comment type="similarity">
    <text evidence="1">Belongs to the bacterial solute-binding protein 9 family.</text>
</comment>
<name>D5EM40_CORAD</name>
<proteinExistence type="inferred from homology"/>
<sequence>MKSITRLLLAFTCTLALCGCSDTAPTETEVSTPMVMASNYPLAFFAEQIGGNQFEIRAPFPPDGDPAFWKPSVEAITAMQQADLLLLNGASYESWLKTSSLPSAILVDTSAGFEEQHIKVRTTSHSHGADGAHEHAATAFTTWLDIDLAIQQAQAVQNALIRLRPDKEVLFSSNFTAVSSELQQLDSDIRRIIGNSTMPVVYSHPVYQYFQRSYKINGKSVHWEPEQPLTKAMLEEFQELLSEHPAQWMIWEGEPLPESVLVLEALGVRSIVISPCGNVPEEGDYFSVMQQNVNALKQAYQTKP</sequence>
<protein>
    <submittedName>
        <fullName evidence="5">Periplasmic solute binding protein</fullName>
    </submittedName>
</protein>
<dbReference type="SUPFAM" id="SSF53807">
    <property type="entry name" value="Helical backbone' metal receptor"/>
    <property type="match status" value="1"/>
</dbReference>
<dbReference type="GO" id="GO:0046872">
    <property type="term" value="F:metal ion binding"/>
    <property type="evidence" value="ECO:0007669"/>
    <property type="project" value="InterPro"/>
</dbReference>
<dbReference type="PANTHER" id="PTHR42953:SF3">
    <property type="entry name" value="HIGH-AFFINITY ZINC UPTAKE SYSTEM PROTEIN ZNUA"/>
    <property type="match status" value="1"/>
</dbReference>
<accession>D5EM40</accession>
<evidence type="ECO:0000256" key="3">
    <source>
        <dbReference type="ARBA" id="ARBA00022729"/>
    </source>
</evidence>
<organism evidence="5 6">
    <name type="scientific">Coraliomargarita akajimensis (strain DSM 45221 / IAM 15411 / JCM 23193 / KCTC 12865 / 04OKA010-24)</name>
    <dbReference type="NCBI Taxonomy" id="583355"/>
    <lineage>
        <taxon>Bacteria</taxon>
        <taxon>Pseudomonadati</taxon>
        <taxon>Verrucomicrobiota</taxon>
        <taxon>Opitutia</taxon>
        <taxon>Puniceicoccales</taxon>
        <taxon>Coraliomargaritaceae</taxon>
        <taxon>Coraliomargarita</taxon>
    </lineage>
</organism>
<evidence type="ECO:0000256" key="1">
    <source>
        <dbReference type="ARBA" id="ARBA00011028"/>
    </source>
</evidence>
<dbReference type="Pfam" id="PF01297">
    <property type="entry name" value="ZnuA"/>
    <property type="match status" value="1"/>
</dbReference>
<dbReference type="GO" id="GO:0030001">
    <property type="term" value="P:metal ion transport"/>
    <property type="evidence" value="ECO:0007669"/>
    <property type="project" value="InterPro"/>
</dbReference>
<dbReference type="eggNOG" id="COG0803">
    <property type="taxonomic scope" value="Bacteria"/>
</dbReference>
<dbReference type="RefSeq" id="WP_013043922.1">
    <property type="nucleotide sequence ID" value="NC_014008.1"/>
</dbReference>
<gene>
    <name evidence="5" type="ordered locus">Caka_2182</name>
</gene>
<dbReference type="Proteomes" id="UP000000925">
    <property type="component" value="Chromosome"/>
</dbReference>
<dbReference type="KEGG" id="caa:Caka_2182"/>
<dbReference type="OrthoDB" id="9793396at2"/>
<dbReference type="AlphaFoldDB" id="D5EM40"/>